<reference evidence="2 3" key="1">
    <citation type="submission" date="2023-01" db="EMBL/GenBank/DDBJ databases">
        <title>Analysis of 21 Apiospora genomes using comparative genomics revels a genus with tremendous synthesis potential of carbohydrate active enzymes and secondary metabolites.</title>
        <authorList>
            <person name="Sorensen T."/>
        </authorList>
    </citation>
    <scope>NUCLEOTIDE SEQUENCE [LARGE SCALE GENOMIC DNA]</scope>
    <source>
        <strain evidence="2 3">CBS 83171</strain>
    </source>
</reference>
<comment type="caution">
    <text evidence="2">The sequence shown here is derived from an EMBL/GenBank/DDBJ whole genome shotgun (WGS) entry which is preliminary data.</text>
</comment>
<sequence>MPRPKRTRAVASTSSAAPVAQKEPSPAPLPAAQLPSSSSTDIYDVSDREKQQGEAINAFQRSSGNQD</sequence>
<feature type="region of interest" description="Disordered" evidence="1">
    <location>
        <begin position="1"/>
        <end position="67"/>
    </location>
</feature>
<accession>A0ABR1WJH2</accession>
<evidence type="ECO:0000313" key="3">
    <source>
        <dbReference type="Proteomes" id="UP001446871"/>
    </source>
</evidence>
<feature type="compositionally biased region" description="Low complexity" evidence="1">
    <location>
        <begin position="9"/>
        <end position="20"/>
    </location>
</feature>
<feature type="compositionally biased region" description="Low complexity" evidence="1">
    <location>
        <begin position="30"/>
        <end position="39"/>
    </location>
</feature>
<gene>
    <name evidence="2" type="ORF">PG996_002434</name>
</gene>
<evidence type="ECO:0000313" key="2">
    <source>
        <dbReference type="EMBL" id="KAK8083653.1"/>
    </source>
</evidence>
<evidence type="ECO:0000256" key="1">
    <source>
        <dbReference type="SAM" id="MobiDB-lite"/>
    </source>
</evidence>
<organism evidence="2 3">
    <name type="scientific">Apiospora saccharicola</name>
    <dbReference type="NCBI Taxonomy" id="335842"/>
    <lineage>
        <taxon>Eukaryota</taxon>
        <taxon>Fungi</taxon>
        <taxon>Dikarya</taxon>
        <taxon>Ascomycota</taxon>
        <taxon>Pezizomycotina</taxon>
        <taxon>Sordariomycetes</taxon>
        <taxon>Xylariomycetidae</taxon>
        <taxon>Amphisphaeriales</taxon>
        <taxon>Apiosporaceae</taxon>
        <taxon>Apiospora</taxon>
    </lineage>
</organism>
<protein>
    <submittedName>
        <fullName evidence="2">Uncharacterized protein</fullName>
    </submittedName>
</protein>
<dbReference type="Proteomes" id="UP001446871">
    <property type="component" value="Unassembled WGS sequence"/>
</dbReference>
<keyword evidence="3" id="KW-1185">Reference proteome</keyword>
<name>A0ABR1WJH2_9PEZI</name>
<proteinExistence type="predicted"/>
<dbReference type="EMBL" id="JAQQWM010000001">
    <property type="protein sequence ID" value="KAK8083653.1"/>
    <property type="molecule type" value="Genomic_DNA"/>
</dbReference>